<dbReference type="InterPro" id="IPR003870">
    <property type="entry name" value="DUF222"/>
</dbReference>
<name>A0ABP8Q4F8_9ACTN</name>
<keyword evidence="4" id="KW-1185">Reference proteome</keyword>
<gene>
    <name evidence="3" type="ORF">GCM10023191_040770</name>
</gene>
<sequence>MQAPQTPSSEVLGVDAGGLYDQELVETMVRARRLASRVQAVELAAVAELTRRRFAEAEGRDPAVEVLSPADYVFDEVAEALTLTATAADGLIRFATELTGQLPGTFAALAAGEIDYLKARTIWHAVDQVDEESMGIIEAKVLPKAPEQSTGQIRAKIRRLIKRLDPEMADRRRAEAEKRRGVELVESEDGTAHLTGVDLPADAASAAYGRVSAIATGLKRDGDGRGIDQLRADVFLGLLRGTFATSEPPADTTERPTPKPPATGEPGWTAVDDAIADVIADAARTELAILTHALNDTRRGSHCDFGDLVAEAGSHINHFLTNAHQADGALASVIGAVDGADTDPRASYARSRAYGGRSTATPTSAFSERHHDLGGLIAQAGARIKQSLTELKNRWCVAAPAPSTGDAAPAITGDAFAPDADAAYGPCPDGRAKHGAARYRPPAVMRRLIESRDRRCVFPGCRRPARHCDADHSIPYHRGGATCPCNLSLLCRRHHREKATPGWHIEHLWPGVILWITPTGHWKITAPADRE</sequence>
<organism evidence="3 4">
    <name type="scientific">Actinoallomurus oryzae</name>
    <dbReference type="NCBI Taxonomy" id="502180"/>
    <lineage>
        <taxon>Bacteria</taxon>
        <taxon>Bacillati</taxon>
        <taxon>Actinomycetota</taxon>
        <taxon>Actinomycetes</taxon>
        <taxon>Streptosporangiales</taxon>
        <taxon>Thermomonosporaceae</taxon>
        <taxon>Actinoallomurus</taxon>
    </lineage>
</organism>
<dbReference type="Pfam" id="PF02720">
    <property type="entry name" value="DUF222"/>
    <property type="match status" value="1"/>
</dbReference>
<evidence type="ECO:0000259" key="2">
    <source>
        <dbReference type="SMART" id="SM00507"/>
    </source>
</evidence>
<dbReference type="CDD" id="cd00085">
    <property type="entry name" value="HNHc"/>
    <property type="match status" value="1"/>
</dbReference>
<dbReference type="Gene3D" id="1.10.30.50">
    <property type="match status" value="1"/>
</dbReference>
<proteinExistence type="predicted"/>
<feature type="domain" description="HNH nuclease" evidence="2">
    <location>
        <begin position="444"/>
        <end position="496"/>
    </location>
</feature>
<dbReference type="SMART" id="SM00507">
    <property type="entry name" value="HNHc"/>
    <property type="match status" value="1"/>
</dbReference>
<feature type="region of interest" description="Disordered" evidence="1">
    <location>
        <begin position="244"/>
        <end position="267"/>
    </location>
</feature>
<dbReference type="Proteomes" id="UP001500503">
    <property type="component" value="Unassembled WGS sequence"/>
</dbReference>
<dbReference type="InterPro" id="IPR003615">
    <property type="entry name" value="HNH_nuc"/>
</dbReference>
<evidence type="ECO:0000313" key="4">
    <source>
        <dbReference type="Proteomes" id="UP001500503"/>
    </source>
</evidence>
<evidence type="ECO:0000313" key="3">
    <source>
        <dbReference type="EMBL" id="GAA4497394.1"/>
    </source>
</evidence>
<dbReference type="EMBL" id="BAABHF010000022">
    <property type="protein sequence ID" value="GAA4497394.1"/>
    <property type="molecule type" value="Genomic_DNA"/>
</dbReference>
<protein>
    <recommendedName>
        <fullName evidence="2">HNH nuclease domain-containing protein</fullName>
    </recommendedName>
</protein>
<evidence type="ECO:0000256" key="1">
    <source>
        <dbReference type="SAM" id="MobiDB-lite"/>
    </source>
</evidence>
<accession>A0ABP8Q4F8</accession>
<reference evidence="4" key="1">
    <citation type="journal article" date="2019" name="Int. J. Syst. Evol. Microbiol.">
        <title>The Global Catalogue of Microorganisms (GCM) 10K type strain sequencing project: providing services to taxonomists for standard genome sequencing and annotation.</title>
        <authorList>
            <consortium name="The Broad Institute Genomics Platform"/>
            <consortium name="The Broad Institute Genome Sequencing Center for Infectious Disease"/>
            <person name="Wu L."/>
            <person name="Ma J."/>
        </authorList>
    </citation>
    <scope>NUCLEOTIDE SEQUENCE [LARGE SCALE GENOMIC DNA]</scope>
    <source>
        <strain evidence="4">JCM 17933</strain>
    </source>
</reference>
<comment type="caution">
    <text evidence="3">The sequence shown here is derived from an EMBL/GenBank/DDBJ whole genome shotgun (WGS) entry which is preliminary data.</text>
</comment>